<feature type="domain" description="CNNM transmembrane" evidence="8">
    <location>
        <begin position="16"/>
        <end position="200"/>
    </location>
</feature>
<dbReference type="AlphaFoldDB" id="A0A165ZME4"/>
<dbReference type="PROSITE" id="PS51846">
    <property type="entry name" value="CNNM"/>
    <property type="match status" value="1"/>
</dbReference>
<evidence type="ECO:0000259" key="8">
    <source>
        <dbReference type="PROSITE" id="PS51846"/>
    </source>
</evidence>
<gene>
    <name evidence="9" type="ORF">FIBSPDRAFT_913748</name>
</gene>
<dbReference type="Proteomes" id="UP000076532">
    <property type="component" value="Unassembled WGS sequence"/>
</dbReference>
<evidence type="ECO:0000256" key="6">
    <source>
        <dbReference type="SAM" id="MobiDB-lite"/>
    </source>
</evidence>
<sequence>MSGRRILVKRLEPESHDAQFIAFAVLIPVLVIMSGVFAGLTLGYMSLDETQLNVLSISGTAKQRLYANKIKPIRKNGHLLLVTLLLANMITNETLPVISDPILGGGVQSVVVSTVLIVIFAEIIPQSLCTRHGLYLGAKMAKPTQYLIYALGIVAWPVAKLLEWVLGPHHGIIYRRAELKELIAMHSSLSPHGGDLKNDTVNIIGATLDLQEKVVMQAMTPISDVFMLHIDSKLDYDLLKKICQTGHSRVPVYEEVDVPAPVSAVKASGARPKVGAGKAVPQMEKAKKIVGILLVKQCVLLDPKDAIPLRRLPLNKVPFVPKNMPLLGILDKFQEGRSHMAIVSRLSVDINSGGKAQSVKGVVKRGLTQRLKERVGMGDDSSESDEEEEKKPKKNKAIKEDAEDGEATLRGEGITEKYYANGPGNESSNGKSGPLVNRGRTPNGGSRQNSASAVNGDLEMGLTPGDGARGKVRRSSFGMGMGIPFTGAALEQTMPADAVLGKEGFQDFLQGIDPAVMPMGIITLEDVLEELIGEEIYDEFDVEGGHASYVPPDILHNHNRNHNAAATAGSSTLRKKVSAPQLAVTDTSQTGTPQTMEASLPSSTVEGQPNRSLTSTPVLRPIALKGLSFITNRSRSAPPTPHDAKAASATSPATVSEAAVSASSPRATSPVIAESISNQGSTTLSPLTPALEDDERGENQIPDVSDLETIVDLPHLTFSTSQEEVDSDHRRVKQPPPNAIPPANSLPGSVAASRSGSPAPPLEVILLDRKRRLAASGSQAAPPGPSTPAANASALANPRVGTPLGMKGQRFKSSPLGGGERTGVVVAEKVREELIRSQRGSQEDVRIPDGKDKSGPDKISE</sequence>
<feature type="region of interest" description="Disordered" evidence="6">
    <location>
        <begin position="566"/>
        <end position="618"/>
    </location>
</feature>
<keyword evidence="4 5" id="KW-0472">Membrane</keyword>
<evidence type="ECO:0000256" key="7">
    <source>
        <dbReference type="SAM" id="Phobius"/>
    </source>
</evidence>
<dbReference type="PANTHER" id="PTHR12064">
    <property type="entry name" value="METAL TRANSPORTER CNNM"/>
    <property type="match status" value="1"/>
</dbReference>
<dbReference type="GO" id="GO:0010960">
    <property type="term" value="P:magnesium ion homeostasis"/>
    <property type="evidence" value="ECO:0007669"/>
    <property type="project" value="InterPro"/>
</dbReference>
<reference evidence="9 10" key="1">
    <citation type="journal article" date="2016" name="Mol. Biol. Evol.">
        <title>Comparative Genomics of Early-Diverging Mushroom-Forming Fungi Provides Insights into the Origins of Lignocellulose Decay Capabilities.</title>
        <authorList>
            <person name="Nagy L.G."/>
            <person name="Riley R."/>
            <person name="Tritt A."/>
            <person name="Adam C."/>
            <person name="Daum C."/>
            <person name="Floudas D."/>
            <person name="Sun H."/>
            <person name="Yadav J.S."/>
            <person name="Pangilinan J."/>
            <person name="Larsson K.H."/>
            <person name="Matsuura K."/>
            <person name="Barry K."/>
            <person name="Labutti K."/>
            <person name="Kuo R."/>
            <person name="Ohm R.A."/>
            <person name="Bhattacharya S.S."/>
            <person name="Shirouzu T."/>
            <person name="Yoshinaga Y."/>
            <person name="Martin F.M."/>
            <person name="Grigoriev I.V."/>
            <person name="Hibbett D.S."/>
        </authorList>
    </citation>
    <scope>NUCLEOTIDE SEQUENCE [LARGE SCALE GENOMIC DNA]</scope>
    <source>
        <strain evidence="9 10">CBS 109695</strain>
    </source>
</reference>
<dbReference type="GO" id="GO:0016020">
    <property type="term" value="C:membrane"/>
    <property type="evidence" value="ECO:0007669"/>
    <property type="project" value="UniProtKB-SubCell"/>
</dbReference>
<evidence type="ECO:0000313" key="10">
    <source>
        <dbReference type="Proteomes" id="UP000076532"/>
    </source>
</evidence>
<feature type="region of interest" description="Disordered" evidence="6">
    <location>
        <begin position="835"/>
        <end position="861"/>
    </location>
</feature>
<dbReference type="EMBL" id="KV417674">
    <property type="protein sequence ID" value="KZP10732.1"/>
    <property type="molecule type" value="Genomic_DNA"/>
</dbReference>
<dbReference type="FunFam" id="3.10.580.10:FF:000053">
    <property type="entry name" value="Unplaced genomic scaffold supercont1.12, whole genome shotgun sequence"/>
    <property type="match status" value="1"/>
</dbReference>
<evidence type="ECO:0000256" key="3">
    <source>
        <dbReference type="ARBA" id="ARBA00022989"/>
    </source>
</evidence>
<evidence type="ECO:0000256" key="5">
    <source>
        <dbReference type="PROSITE-ProRule" id="PRU01193"/>
    </source>
</evidence>
<dbReference type="InterPro" id="IPR044751">
    <property type="entry name" value="Ion_transp-like_CBS"/>
</dbReference>
<dbReference type="SUPFAM" id="SSF54631">
    <property type="entry name" value="CBS-domain pair"/>
    <property type="match status" value="1"/>
</dbReference>
<comment type="subcellular location">
    <subcellularLocation>
        <location evidence="1">Membrane</location>
        <topology evidence="1">Multi-pass membrane protein</topology>
    </subcellularLocation>
</comment>
<feature type="region of interest" description="Disordered" evidence="6">
    <location>
        <begin position="370"/>
        <end position="475"/>
    </location>
</feature>
<dbReference type="Pfam" id="PF01595">
    <property type="entry name" value="CNNM"/>
    <property type="match status" value="1"/>
</dbReference>
<evidence type="ECO:0000313" key="9">
    <source>
        <dbReference type="EMBL" id="KZP10732.1"/>
    </source>
</evidence>
<feature type="transmembrane region" description="Helical" evidence="7">
    <location>
        <begin position="105"/>
        <end position="125"/>
    </location>
</feature>
<dbReference type="GO" id="GO:0005737">
    <property type="term" value="C:cytoplasm"/>
    <property type="evidence" value="ECO:0007669"/>
    <property type="project" value="TreeGrafter"/>
</dbReference>
<dbReference type="OrthoDB" id="5353557at2759"/>
<feature type="compositionally biased region" description="Polar residues" evidence="6">
    <location>
        <begin position="584"/>
        <end position="617"/>
    </location>
</feature>
<feature type="compositionally biased region" description="Low complexity" evidence="6">
    <location>
        <begin position="774"/>
        <end position="794"/>
    </location>
</feature>
<feature type="region of interest" description="Disordered" evidence="6">
    <location>
        <begin position="632"/>
        <end position="708"/>
    </location>
</feature>
<dbReference type="InterPro" id="IPR002550">
    <property type="entry name" value="CNNM"/>
</dbReference>
<feature type="region of interest" description="Disordered" evidence="6">
    <location>
        <begin position="720"/>
        <end position="760"/>
    </location>
</feature>
<name>A0A165ZME4_9AGAM</name>
<dbReference type="STRING" id="436010.A0A165ZME4"/>
<feature type="compositionally biased region" description="Low complexity" evidence="6">
    <location>
        <begin position="646"/>
        <end position="667"/>
    </location>
</feature>
<evidence type="ECO:0000256" key="2">
    <source>
        <dbReference type="ARBA" id="ARBA00022692"/>
    </source>
</evidence>
<dbReference type="GO" id="GO:0030026">
    <property type="term" value="P:intracellular manganese ion homeostasis"/>
    <property type="evidence" value="ECO:0007669"/>
    <property type="project" value="TreeGrafter"/>
</dbReference>
<dbReference type="CDD" id="cd04590">
    <property type="entry name" value="CBS_pair_CorC_HlyC_assoc"/>
    <property type="match status" value="1"/>
</dbReference>
<dbReference type="InterPro" id="IPR046342">
    <property type="entry name" value="CBS_dom_sf"/>
</dbReference>
<dbReference type="Gene3D" id="3.10.580.10">
    <property type="entry name" value="CBS-domain"/>
    <property type="match status" value="2"/>
</dbReference>
<proteinExistence type="predicted"/>
<feature type="compositionally biased region" description="Polar residues" evidence="6">
    <location>
        <begin position="443"/>
        <end position="453"/>
    </location>
</feature>
<feature type="compositionally biased region" description="Polar residues" evidence="6">
    <location>
        <begin position="675"/>
        <end position="686"/>
    </location>
</feature>
<dbReference type="PANTHER" id="PTHR12064:SF90">
    <property type="entry name" value="CNNM TRANSMEMBRANE DOMAIN-CONTAINING PROTEIN"/>
    <property type="match status" value="1"/>
</dbReference>
<organism evidence="9 10">
    <name type="scientific">Athelia psychrophila</name>
    <dbReference type="NCBI Taxonomy" id="1759441"/>
    <lineage>
        <taxon>Eukaryota</taxon>
        <taxon>Fungi</taxon>
        <taxon>Dikarya</taxon>
        <taxon>Basidiomycota</taxon>
        <taxon>Agaricomycotina</taxon>
        <taxon>Agaricomycetes</taxon>
        <taxon>Agaricomycetidae</taxon>
        <taxon>Atheliales</taxon>
        <taxon>Atheliaceae</taxon>
        <taxon>Athelia</taxon>
    </lineage>
</organism>
<dbReference type="InterPro" id="IPR045095">
    <property type="entry name" value="ACDP"/>
</dbReference>
<evidence type="ECO:0000256" key="1">
    <source>
        <dbReference type="ARBA" id="ARBA00004141"/>
    </source>
</evidence>
<evidence type="ECO:0000256" key="4">
    <source>
        <dbReference type="ARBA" id="ARBA00023136"/>
    </source>
</evidence>
<protein>
    <submittedName>
        <fullName evidence="9">DUF21-domain-containing protein</fullName>
    </submittedName>
</protein>
<keyword evidence="2 5" id="KW-0812">Transmembrane</keyword>
<feature type="region of interest" description="Disordered" evidence="6">
    <location>
        <begin position="773"/>
        <end position="823"/>
    </location>
</feature>
<accession>A0A165ZME4</accession>
<keyword evidence="3 5" id="KW-1133">Transmembrane helix</keyword>
<feature type="transmembrane region" description="Helical" evidence="7">
    <location>
        <begin position="20"/>
        <end position="42"/>
    </location>
</feature>
<feature type="transmembrane region" description="Helical" evidence="7">
    <location>
        <begin position="146"/>
        <end position="166"/>
    </location>
</feature>
<keyword evidence="10" id="KW-1185">Reference proteome</keyword>